<dbReference type="InterPro" id="IPR039425">
    <property type="entry name" value="RNA_pol_sigma-70-like"/>
</dbReference>
<dbReference type="Proteomes" id="UP000756387">
    <property type="component" value="Unassembled WGS sequence"/>
</dbReference>
<feature type="region of interest" description="Disordered" evidence="6">
    <location>
        <begin position="81"/>
        <end position="106"/>
    </location>
</feature>
<dbReference type="Pfam" id="PF08281">
    <property type="entry name" value="Sigma70_r4_2"/>
    <property type="match status" value="1"/>
</dbReference>
<evidence type="ECO:0000256" key="3">
    <source>
        <dbReference type="ARBA" id="ARBA00023082"/>
    </source>
</evidence>
<evidence type="ECO:0000256" key="1">
    <source>
        <dbReference type="ARBA" id="ARBA00010641"/>
    </source>
</evidence>
<dbReference type="Pfam" id="PF04542">
    <property type="entry name" value="Sigma70_r2"/>
    <property type="match status" value="1"/>
</dbReference>
<dbReference type="InterPro" id="IPR007627">
    <property type="entry name" value="RNA_pol_sigma70_r2"/>
</dbReference>
<feature type="domain" description="RNA polymerase sigma-70 region 2" evidence="7">
    <location>
        <begin position="22"/>
        <end position="83"/>
    </location>
</feature>
<comment type="caution">
    <text evidence="9">The sequence shown here is derived from an EMBL/GenBank/DDBJ whole genome shotgun (WGS) entry which is preliminary data.</text>
</comment>
<dbReference type="Gene3D" id="1.10.1740.10">
    <property type="match status" value="1"/>
</dbReference>
<evidence type="ECO:0000256" key="6">
    <source>
        <dbReference type="SAM" id="MobiDB-lite"/>
    </source>
</evidence>
<evidence type="ECO:0000259" key="7">
    <source>
        <dbReference type="Pfam" id="PF04542"/>
    </source>
</evidence>
<dbReference type="CDD" id="cd06171">
    <property type="entry name" value="Sigma70_r4"/>
    <property type="match status" value="1"/>
</dbReference>
<dbReference type="PANTHER" id="PTHR43133:SF50">
    <property type="entry name" value="ECF RNA POLYMERASE SIGMA FACTOR SIGM"/>
    <property type="match status" value="1"/>
</dbReference>
<protein>
    <submittedName>
        <fullName evidence="9">SigE family RNA polymerase sigma factor</fullName>
    </submittedName>
</protein>
<evidence type="ECO:0000313" key="9">
    <source>
        <dbReference type="EMBL" id="MBE7326000.1"/>
    </source>
</evidence>
<keyword evidence="2" id="KW-0805">Transcription regulation</keyword>
<dbReference type="PANTHER" id="PTHR43133">
    <property type="entry name" value="RNA POLYMERASE ECF-TYPE SIGMA FACTO"/>
    <property type="match status" value="1"/>
</dbReference>
<dbReference type="SUPFAM" id="SSF88946">
    <property type="entry name" value="Sigma2 domain of RNA polymerase sigma factors"/>
    <property type="match status" value="1"/>
</dbReference>
<evidence type="ECO:0000256" key="5">
    <source>
        <dbReference type="ARBA" id="ARBA00023163"/>
    </source>
</evidence>
<evidence type="ECO:0000313" key="10">
    <source>
        <dbReference type="Proteomes" id="UP000756387"/>
    </source>
</evidence>
<keyword evidence="5" id="KW-0804">Transcription</keyword>
<gene>
    <name evidence="9" type="ORF">IEQ44_15225</name>
</gene>
<dbReference type="InterPro" id="IPR013249">
    <property type="entry name" value="RNA_pol_sigma70_r4_t2"/>
</dbReference>
<dbReference type="InterPro" id="IPR014284">
    <property type="entry name" value="RNA_pol_sigma-70_dom"/>
</dbReference>
<dbReference type="SUPFAM" id="SSF88659">
    <property type="entry name" value="Sigma3 and sigma4 domains of RNA polymerase sigma factors"/>
    <property type="match status" value="1"/>
</dbReference>
<dbReference type="InterPro" id="IPR013325">
    <property type="entry name" value="RNA_pol_sigma_r2"/>
</dbReference>
<feature type="domain" description="RNA polymerase sigma factor 70 region 4 type 2" evidence="8">
    <location>
        <begin position="116"/>
        <end position="159"/>
    </location>
</feature>
<keyword evidence="4" id="KW-0238">DNA-binding</keyword>
<keyword evidence="3" id="KW-0731">Sigma factor</keyword>
<evidence type="ECO:0000256" key="4">
    <source>
        <dbReference type="ARBA" id="ARBA00023125"/>
    </source>
</evidence>
<dbReference type="InterPro" id="IPR013324">
    <property type="entry name" value="RNA_pol_sigma_r3/r4-like"/>
</dbReference>
<comment type="similarity">
    <text evidence="1">Belongs to the sigma-70 factor family. ECF subfamily.</text>
</comment>
<organism evidence="9 10">
    <name type="scientific">Nocardioides malaquae</name>
    <dbReference type="NCBI Taxonomy" id="2773426"/>
    <lineage>
        <taxon>Bacteria</taxon>
        <taxon>Bacillati</taxon>
        <taxon>Actinomycetota</taxon>
        <taxon>Actinomycetes</taxon>
        <taxon>Propionibacteriales</taxon>
        <taxon>Nocardioidaceae</taxon>
        <taxon>Nocardioides</taxon>
    </lineage>
</organism>
<dbReference type="NCBIfam" id="TIGR02983">
    <property type="entry name" value="SigE-fam_strep"/>
    <property type="match status" value="1"/>
</dbReference>
<feature type="region of interest" description="Disordered" evidence="6">
    <location>
        <begin position="164"/>
        <end position="184"/>
    </location>
</feature>
<dbReference type="InterPro" id="IPR014325">
    <property type="entry name" value="RNA_pol_sigma-E_actinobac"/>
</dbReference>
<feature type="compositionally biased region" description="Polar residues" evidence="6">
    <location>
        <begin position="169"/>
        <end position="184"/>
    </location>
</feature>
<name>A0ABR9RX98_9ACTN</name>
<dbReference type="Gene3D" id="1.10.10.10">
    <property type="entry name" value="Winged helix-like DNA-binding domain superfamily/Winged helix DNA-binding domain"/>
    <property type="match status" value="1"/>
</dbReference>
<reference evidence="9 10" key="1">
    <citation type="submission" date="2020-10" db="EMBL/GenBank/DDBJ databases">
        <title>Nocardioides sp. isolated from sludge.</title>
        <authorList>
            <person name="Zhang X."/>
        </authorList>
    </citation>
    <scope>NUCLEOTIDE SEQUENCE [LARGE SCALE GENOMIC DNA]</scope>
    <source>
        <strain evidence="9 10">Y6</strain>
    </source>
</reference>
<dbReference type="EMBL" id="JADCSA010000022">
    <property type="protein sequence ID" value="MBE7326000.1"/>
    <property type="molecule type" value="Genomic_DNA"/>
</dbReference>
<keyword evidence="10" id="KW-1185">Reference proteome</keyword>
<dbReference type="NCBIfam" id="TIGR02937">
    <property type="entry name" value="sigma70-ECF"/>
    <property type="match status" value="1"/>
</dbReference>
<evidence type="ECO:0000259" key="8">
    <source>
        <dbReference type="Pfam" id="PF08281"/>
    </source>
</evidence>
<accession>A0ABR9RX98</accession>
<dbReference type="RefSeq" id="WP_193639332.1">
    <property type="nucleotide sequence ID" value="NZ_JADCSA010000022.1"/>
</dbReference>
<evidence type="ECO:0000256" key="2">
    <source>
        <dbReference type="ARBA" id="ARBA00023015"/>
    </source>
</evidence>
<sequence length="184" mass="20713">MVTVTAEPELPTYEGFAREQWPALYRYAYLLTGHHADAEDLAQQALLKAYGAWSKVRRADSPTAYLRRTLTNTFVSDRRPKRRRLELLTDSPPDRAQPSHQDPDERMALWPHVRDLPPRQRAVVVLRYYEDLSEREIAATLGCSTGTVKSTAHHALRALRAAVGGPENVASSDTSSDMTQGKEK</sequence>
<proteinExistence type="inferred from homology"/>
<dbReference type="InterPro" id="IPR036388">
    <property type="entry name" value="WH-like_DNA-bd_sf"/>
</dbReference>